<proteinExistence type="predicted"/>
<gene>
    <name evidence="2" type="primary">jockeypol_57</name>
    <name evidence="2" type="ORF">TNCV_1812861</name>
</gene>
<evidence type="ECO:0000259" key="1">
    <source>
        <dbReference type="Pfam" id="PF14529"/>
    </source>
</evidence>
<dbReference type="Proteomes" id="UP000887159">
    <property type="component" value="Unassembled WGS sequence"/>
</dbReference>
<evidence type="ECO:0000313" key="3">
    <source>
        <dbReference type="Proteomes" id="UP000887159"/>
    </source>
</evidence>
<keyword evidence="2" id="KW-0808">Transferase</keyword>
<organism evidence="2 3">
    <name type="scientific">Trichonephila clavipes</name>
    <name type="common">Golden silk orbweaver</name>
    <name type="synonym">Nephila clavipes</name>
    <dbReference type="NCBI Taxonomy" id="2585209"/>
    <lineage>
        <taxon>Eukaryota</taxon>
        <taxon>Metazoa</taxon>
        <taxon>Ecdysozoa</taxon>
        <taxon>Arthropoda</taxon>
        <taxon>Chelicerata</taxon>
        <taxon>Arachnida</taxon>
        <taxon>Araneae</taxon>
        <taxon>Araneomorphae</taxon>
        <taxon>Entelegynae</taxon>
        <taxon>Araneoidea</taxon>
        <taxon>Nephilidae</taxon>
        <taxon>Trichonephila</taxon>
    </lineage>
</organism>
<protein>
    <submittedName>
        <fullName evidence="2">RNA-directed DNA polymerase from mobile element jockey</fullName>
    </submittedName>
</protein>
<dbReference type="AlphaFoldDB" id="A0A8X6W7F7"/>
<dbReference type="GO" id="GO:0003964">
    <property type="term" value="F:RNA-directed DNA polymerase activity"/>
    <property type="evidence" value="ECO:0007669"/>
    <property type="project" value="UniProtKB-KW"/>
</dbReference>
<keyword evidence="2" id="KW-0548">Nucleotidyltransferase</keyword>
<evidence type="ECO:0000313" key="2">
    <source>
        <dbReference type="EMBL" id="GFY29707.1"/>
    </source>
</evidence>
<dbReference type="InterPro" id="IPR036691">
    <property type="entry name" value="Endo/exonu/phosph_ase_sf"/>
</dbReference>
<keyword evidence="2" id="KW-0695">RNA-directed DNA polymerase</keyword>
<keyword evidence="3" id="KW-1185">Reference proteome</keyword>
<dbReference type="Pfam" id="PF14529">
    <property type="entry name" value="Exo_endo_phos_2"/>
    <property type="match status" value="1"/>
</dbReference>
<name>A0A8X6W7F7_TRICX</name>
<sequence>MEGLFDDNTIILGDFNAKNTTWGSTITNARGLVLSNLVNDKAFLCLNDGTHTFRSNSYGSTDVLDLAFISPDYRTSNTKLWKLAKQIDNLKPGNEETNAIISDNGHVSVDAQEAAEALAQHYANESWLAFSSYDKHFARVTRNQVKSSRGRLADNLFFNVDFTLLELSYALQNLDTIKSPDPDSIPGHFLYHLGILGRKRLLYICNLSWKTTKTVEISHRYSHS</sequence>
<dbReference type="Gene3D" id="3.60.10.10">
    <property type="entry name" value="Endonuclease/exonuclease/phosphatase"/>
    <property type="match status" value="1"/>
</dbReference>
<dbReference type="InterPro" id="IPR005135">
    <property type="entry name" value="Endo/exonuclease/phosphatase"/>
</dbReference>
<accession>A0A8X6W7F7</accession>
<dbReference type="SUPFAM" id="SSF56219">
    <property type="entry name" value="DNase I-like"/>
    <property type="match status" value="1"/>
</dbReference>
<reference evidence="2" key="1">
    <citation type="submission" date="2020-08" db="EMBL/GenBank/DDBJ databases">
        <title>Multicomponent nature underlies the extraordinary mechanical properties of spider dragline silk.</title>
        <authorList>
            <person name="Kono N."/>
            <person name="Nakamura H."/>
            <person name="Mori M."/>
            <person name="Yoshida Y."/>
            <person name="Ohtoshi R."/>
            <person name="Malay A.D."/>
            <person name="Moran D.A.P."/>
            <person name="Tomita M."/>
            <person name="Numata K."/>
            <person name="Arakawa K."/>
        </authorList>
    </citation>
    <scope>NUCLEOTIDE SEQUENCE</scope>
</reference>
<comment type="caution">
    <text evidence="2">The sequence shown here is derived from an EMBL/GenBank/DDBJ whole genome shotgun (WGS) entry which is preliminary data.</text>
</comment>
<feature type="domain" description="Endonuclease/exonuclease/phosphatase" evidence="1">
    <location>
        <begin position="8"/>
        <end position="79"/>
    </location>
</feature>
<dbReference type="EMBL" id="BMAU01021389">
    <property type="protein sequence ID" value="GFY29707.1"/>
    <property type="molecule type" value="Genomic_DNA"/>
</dbReference>